<dbReference type="Proteomes" id="UP001060085">
    <property type="component" value="Linkage Group LG06"/>
</dbReference>
<gene>
    <name evidence="1" type="ORF">M9H77_27062</name>
</gene>
<keyword evidence="2" id="KW-1185">Reference proteome</keyword>
<organism evidence="1 2">
    <name type="scientific">Catharanthus roseus</name>
    <name type="common">Madagascar periwinkle</name>
    <name type="synonym">Vinca rosea</name>
    <dbReference type="NCBI Taxonomy" id="4058"/>
    <lineage>
        <taxon>Eukaryota</taxon>
        <taxon>Viridiplantae</taxon>
        <taxon>Streptophyta</taxon>
        <taxon>Embryophyta</taxon>
        <taxon>Tracheophyta</taxon>
        <taxon>Spermatophyta</taxon>
        <taxon>Magnoliopsida</taxon>
        <taxon>eudicotyledons</taxon>
        <taxon>Gunneridae</taxon>
        <taxon>Pentapetalae</taxon>
        <taxon>asterids</taxon>
        <taxon>lamiids</taxon>
        <taxon>Gentianales</taxon>
        <taxon>Apocynaceae</taxon>
        <taxon>Rauvolfioideae</taxon>
        <taxon>Vinceae</taxon>
        <taxon>Catharanthinae</taxon>
        <taxon>Catharanthus</taxon>
    </lineage>
</organism>
<proteinExistence type="predicted"/>
<name>A0ACC0ABV7_CATRO</name>
<dbReference type="EMBL" id="CM044706">
    <property type="protein sequence ID" value="KAI5658269.1"/>
    <property type="molecule type" value="Genomic_DNA"/>
</dbReference>
<protein>
    <submittedName>
        <fullName evidence="1">Uncharacterized protein</fullName>
    </submittedName>
</protein>
<evidence type="ECO:0000313" key="1">
    <source>
        <dbReference type="EMBL" id="KAI5658269.1"/>
    </source>
</evidence>
<comment type="caution">
    <text evidence="1">The sequence shown here is derived from an EMBL/GenBank/DDBJ whole genome shotgun (WGS) entry which is preliminary data.</text>
</comment>
<evidence type="ECO:0000313" key="2">
    <source>
        <dbReference type="Proteomes" id="UP001060085"/>
    </source>
</evidence>
<reference evidence="2" key="1">
    <citation type="journal article" date="2023" name="Nat. Plants">
        <title>Single-cell RNA sequencing provides a high-resolution roadmap for understanding the multicellular compartmentation of specialized metabolism.</title>
        <authorList>
            <person name="Sun S."/>
            <person name="Shen X."/>
            <person name="Li Y."/>
            <person name="Li Y."/>
            <person name="Wang S."/>
            <person name="Li R."/>
            <person name="Zhang H."/>
            <person name="Shen G."/>
            <person name="Guo B."/>
            <person name="Wei J."/>
            <person name="Xu J."/>
            <person name="St-Pierre B."/>
            <person name="Chen S."/>
            <person name="Sun C."/>
        </authorList>
    </citation>
    <scope>NUCLEOTIDE SEQUENCE [LARGE SCALE GENOMIC DNA]</scope>
</reference>
<accession>A0ACC0ABV7</accession>
<sequence length="762" mass="82906">MACSSSIIGVSSIYQATPSSLELPKRPTSNSPLSLPFSDKSHFNGLKSSSSNTHSRFRQSAACNGNSFVTSAVVTPNSVLSEEAFKGFGGFDKDSLDVSENEYETEEDEVAGEIAVENKNELVVSKLGLPQKLVESLEGRGITELFPIQRAVLTPALEGRDIIARAKTGTGKTLAFGIPIIKKLTEDEEERGSRRRAGRLPRVLVLAPTRELAKQVEKEIKESAPYLNTVCVYGGVSYITQQNALSRGVDVVVGTPGRIIDLINGNSLKLGEVQYLVLDEADQMLAVGFEEDVEVILENLPPERQSMLFSATMPGWVKKLARKYLNNPLTIDLVGDEEEKLAEGIKLYALQATGTSKRTILSDLVTVYAKGGKTIVFTQTKRDADEVSLALTNIIASEALHGDISQHQRERTLNGFRQGKFTVLVATDVAARGLDIPNVDLVIHYELPNDPETFVHRSGRTGRAGKEGSAILMFTSSQRRTVRSLERDVGCRFDFINPPSIEEVLGSSADQVVATLAGVHPESVQYFTPTAQKLMDEQGVDALAAALAQLSGFSRPPSSRSLITHEQGWVTLQLTRDSGYSRGFLSARSVTGFLSDVYSAAADEVGKIHIVADERVQGAVFDLPEEIAKELLDKQLPPGNTITKVSKLPALQDDGPAGDFYGRFSNRDRGARGDRSTRGGFRGGRGSRSPRSFSSSRYSDDDDNDFRRGGRGSRSDKSDWLINDRRSSRSSFGNRDSGFGGACFNCGRTGHRASECPTKQSY</sequence>